<feature type="binding site" evidence="7">
    <location>
        <begin position="214"/>
        <end position="215"/>
    </location>
    <ligand>
        <name>substrate</name>
    </ligand>
</feature>
<comment type="cofactor">
    <cofactor evidence="8">
        <name>a divalent metal cation</name>
        <dbReference type="ChEBI" id="CHEBI:60240"/>
    </cofactor>
    <text evidence="8">Binds 1 divalent metal cation per subunit.</text>
</comment>
<protein>
    <submittedName>
        <fullName evidence="10">N-acetylglucosamine-6-phosphate deacetylase</fullName>
        <ecNumber evidence="10">3.5.1.25</ecNumber>
    </submittedName>
</protein>
<feature type="active site" description="Proton donor/acceptor" evidence="6">
    <location>
        <position position="266"/>
    </location>
</feature>
<dbReference type="InterPro" id="IPR003764">
    <property type="entry name" value="GlcNAc_6-P_deAcase"/>
</dbReference>
<dbReference type="RefSeq" id="WP_169420545.1">
    <property type="nucleotide sequence ID" value="NZ_JABBFX010000002.1"/>
</dbReference>
<evidence type="ECO:0000256" key="3">
    <source>
        <dbReference type="ARBA" id="ARBA00022801"/>
    </source>
</evidence>
<feature type="domain" description="Amidohydrolase-related" evidence="9">
    <location>
        <begin position="49"/>
        <end position="370"/>
    </location>
</feature>
<evidence type="ECO:0000256" key="8">
    <source>
        <dbReference type="PIRSR" id="PIRSR038994-3"/>
    </source>
</evidence>
<reference evidence="10 11" key="1">
    <citation type="submission" date="2020-04" db="EMBL/GenBank/DDBJ databases">
        <title>Ramlibacter sp. G-1-2-2 isolated from soil.</title>
        <authorList>
            <person name="Dahal R.H."/>
        </authorList>
    </citation>
    <scope>NUCLEOTIDE SEQUENCE [LARGE SCALE GENOMIC DNA]</scope>
    <source>
        <strain evidence="10 11">G-1-2-2</strain>
    </source>
</reference>
<dbReference type="InterPro" id="IPR032466">
    <property type="entry name" value="Metal_Hydrolase"/>
</dbReference>
<feature type="binding site" evidence="7">
    <location>
        <begin position="299"/>
        <end position="301"/>
    </location>
    <ligand>
        <name>substrate</name>
    </ligand>
</feature>
<dbReference type="Proteomes" id="UP000541185">
    <property type="component" value="Unassembled WGS sequence"/>
</dbReference>
<comment type="similarity">
    <text evidence="1 5">Belongs to the metallo-dependent hydrolases superfamily. NagA family.</text>
</comment>
<dbReference type="NCBIfam" id="TIGR00221">
    <property type="entry name" value="nagA"/>
    <property type="match status" value="1"/>
</dbReference>
<dbReference type="CDD" id="cd00854">
    <property type="entry name" value="NagA"/>
    <property type="match status" value="1"/>
</dbReference>
<evidence type="ECO:0000259" key="9">
    <source>
        <dbReference type="Pfam" id="PF01979"/>
    </source>
</evidence>
<evidence type="ECO:0000256" key="7">
    <source>
        <dbReference type="PIRSR" id="PIRSR038994-2"/>
    </source>
</evidence>
<dbReference type="AlphaFoldDB" id="A0A848H9Z9"/>
<dbReference type="EMBL" id="JABBFX010000002">
    <property type="protein sequence ID" value="NML46270.1"/>
    <property type="molecule type" value="Genomic_DNA"/>
</dbReference>
<feature type="binding site" evidence="7">
    <location>
        <position position="245"/>
    </location>
    <ligand>
        <name>substrate</name>
    </ligand>
</feature>
<dbReference type="PANTHER" id="PTHR11113:SF14">
    <property type="entry name" value="N-ACETYLGLUCOSAMINE-6-PHOSPHATE DEACETYLASE"/>
    <property type="match status" value="1"/>
</dbReference>
<keyword evidence="3 5" id="KW-0378">Hydrolase</keyword>
<feature type="binding site" evidence="8">
    <location>
        <position position="211"/>
    </location>
    <ligand>
        <name>Zn(2+)</name>
        <dbReference type="ChEBI" id="CHEBI:29105"/>
    </ligand>
</feature>
<name>A0A848H9Z9_9BURK</name>
<evidence type="ECO:0000313" key="11">
    <source>
        <dbReference type="Proteomes" id="UP000541185"/>
    </source>
</evidence>
<dbReference type="GO" id="GO:0006046">
    <property type="term" value="P:N-acetylglucosamine catabolic process"/>
    <property type="evidence" value="ECO:0007669"/>
    <property type="project" value="TreeGrafter"/>
</dbReference>
<evidence type="ECO:0000313" key="10">
    <source>
        <dbReference type="EMBL" id="NML46270.1"/>
    </source>
</evidence>
<dbReference type="SUPFAM" id="SSF51556">
    <property type="entry name" value="Metallo-dependent hydrolases"/>
    <property type="match status" value="1"/>
</dbReference>
<dbReference type="Pfam" id="PF01979">
    <property type="entry name" value="Amidohydro_1"/>
    <property type="match status" value="1"/>
</dbReference>
<feature type="binding site" evidence="7">
    <location>
        <position position="138"/>
    </location>
    <ligand>
        <name>substrate</name>
    </ligand>
</feature>
<feature type="binding site" evidence="8">
    <location>
        <position position="127"/>
    </location>
    <ligand>
        <name>Zn(2+)</name>
        <dbReference type="ChEBI" id="CHEBI:29105"/>
    </ligand>
</feature>
<keyword evidence="2 8" id="KW-0479">Metal-binding</keyword>
<sequence length="377" mass="39375">MTRTLAGNILTPDGFVAGSLAIASDGRIAAIRGTSLSGREARDSTQPLLLPGFIDLHVHGGAGRDVMEGGTAAVEVARQHARHGTTALLATTMTAPYEDLELALRDLGNLCRDGASGAAQVLGVHLEGPYINAARLGAQPDFARPVALDEIRRLHALAPVKLLTVAPEVPGNLDAIGQLVAAGFRVQVGHTAGGYEDGRQALQRGARGFTHLFNAMTPLHHRVPGMVGAALAHAQYAEIIPDLLHVHAGAIRVALRSIPHLYCVTDSTAATGMPDGEYKLGRQAVTKCLGGVRLADGTLAGSTLTMDRALRNLVDGIGLELEDAALRVSTYAADFLELADRGRLAAGAWADIAVLDAQLQVRQVFVQGEAIDVAHAG</sequence>
<dbReference type="InterPro" id="IPR006680">
    <property type="entry name" value="Amidohydro-rel"/>
</dbReference>
<comment type="caution">
    <text evidence="10">The sequence shown here is derived from an EMBL/GenBank/DDBJ whole genome shotgun (WGS) entry which is preliminary data.</text>
</comment>
<evidence type="ECO:0000256" key="1">
    <source>
        <dbReference type="ARBA" id="ARBA00010716"/>
    </source>
</evidence>
<keyword evidence="11" id="KW-1185">Reference proteome</keyword>
<dbReference type="EC" id="3.5.1.25" evidence="10"/>
<gene>
    <name evidence="10" type="primary">nagA</name>
    <name evidence="10" type="ORF">HHL11_21150</name>
</gene>
<dbReference type="Gene3D" id="3.20.20.140">
    <property type="entry name" value="Metal-dependent hydrolases"/>
    <property type="match status" value="1"/>
</dbReference>
<dbReference type="InterPro" id="IPR011059">
    <property type="entry name" value="Metal-dep_hydrolase_composite"/>
</dbReference>
<feature type="binding site" evidence="8">
    <location>
        <position position="190"/>
    </location>
    <ligand>
        <name>Zn(2+)</name>
        <dbReference type="ChEBI" id="CHEBI:29105"/>
    </ligand>
</feature>
<proteinExistence type="inferred from homology"/>
<feature type="binding site" evidence="7">
    <location>
        <position position="222"/>
    </location>
    <ligand>
        <name>substrate</name>
    </ligand>
</feature>
<dbReference type="Gene3D" id="2.30.40.10">
    <property type="entry name" value="Urease, subunit C, domain 1"/>
    <property type="match status" value="1"/>
</dbReference>
<dbReference type="SUPFAM" id="SSF51338">
    <property type="entry name" value="Composite domain of metallo-dependent hydrolases"/>
    <property type="match status" value="1"/>
</dbReference>
<dbReference type="GO" id="GO:0008448">
    <property type="term" value="F:N-acetylglucosamine-6-phosphate deacetylase activity"/>
    <property type="evidence" value="ECO:0007669"/>
    <property type="project" value="UniProtKB-EC"/>
</dbReference>
<dbReference type="PANTHER" id="PTHR11113">
    <property type="entry name" value="N-ACETYLGLUCOSAMINE-6-PHOSPHATE DEACETYLASE"/>
    <property type="match status" value="1"/>
</dbReference>
<evidence type="ECO:0000256" key="2">
    <source>
        <dbReference type="ARBA" id="ARBA00022723"/>
    </source>
</evidence>
<keyword evidence="4 5" id="KW-0119">Carbohydrate metabolism</keyword>
<dbReference type="GO" id="GO:0046872">
    <property type="term" value="F:metal ion binding"/>
    <property type="evidence" value="ECO:0007669"/>
    <property type="project" value="UniProtKB-KW"/>
</dbReference>
<evidence type="ECO:0000256" key="4">
    <source>
        <dbReference type="ARBA" id="ARBA00023277"/>
    </source>
</evidence>
<accession>A0A848H9Z9</accession>
<organism evidence="10 11">
    <name type="scientific">Ramlibacter agri</name>
    <dbReference type="NCBI Taxonomy" id="2728837"/>
    <lineage>
        <taxon>Bacteria</taxon>
        <taxon>Pseudomonadati</taxon>
        <taxon>Pseudomonadota</taxon>
        <taxon>Betaproteobacteria</taxon>
        <taxon>Burkholderiales</taxon>
        <taxon>Comamonadaceae</taxon>
        <taxon>Ramlibacter</taxon>
    </lineage>
</organism>
<dbReference type="PIRSF" id="PIRSF038994">
    <property type="entry name" value="NagA"/>
    <property type="match status" value="1"/>
</dbReference>
<evidence type="ECO:0000256" key="5">
    <source>
        <dbReference type="PIRNR" id="PIRNR038994"/>
    </source>
</evidence>
<evidence type="ECO:0000256" key="6">
    <source>
        <dbReference type="PIRSR" id="PIRSR038994-1"/>
    </source>
</evidence>